<dbReference type="AlphaFoldDB" id="A0A4S4MD50"/>
<sequence>MYSPLDGTFINSYPTMGLTVSRQRKQRAAEKDTETASVSNDLVTLIKVLYKIEVNQEASLAHWREELTDRKAREARAEKLKQEELKEMRVANALSRDMLQQEKVLWECDQE</sequence>
<protein>
    <submittedName>
        <fullName evidence="1">Uncharacterized protein</fullName>
    </submittedName>
</protein>
<proteinExistence type="predicted"/>
<reference evidence="1 2" key="1">
    <citation type="submission" date="2019-02" db="EMBL/GenBank/DDBJ databases">
        <title>Genome sequencing of the rare red list fungi Antrodiella citrinella (Flaviporus citrinellus).</title>
        <authorList>
            <person name="Buettner E."/>
            <person name="Kellner H."/>
        </authorList>
    </citation>
    <scope>NUCLEOTIDE SEQUENCE [LARGE SCALE GENOMIC DNA]</scope>
    <source>
        <strain evidence="1 2">DSM 108506</strain>
    </source>
</reference>
<dbReference type="Proteomes" id="UP000308730">
    <property type="component" value="Unassembled WGS sequence"/>
</dbReference>
<comment type="caution">
    <text evidence="1">The sequence shown here is derived from an EMBL/GenBank/DDBJ whole genome shotgun (WGS) entry which is preliminary data.</text>
</comment>
<accession>A0A4S4MD50</accession>
<evidence type="ECO:0000313" key="2">
    <source>
        <dbReference type="Proteomes" id="UP000308730"/>
    </source>
</evidence>
<organism evidence="1 2">
    <name type="scientific">Antrodiella citrinella</name>
    <dbReference type="NCBI Taxonomy" id="2447956"/>
    <lineage>
        <taxon>Eukaryota</taxon>
        <taxon>Fungi</taxon>
        <taxon>Dikarya</taxon>
        <taxon>Basidiomycota</taxon>
        <taxon>Agaricomycotina</taxon>
        <taxon>Agaricomycetes</taxon>
        <taxon>Polyporales</taxon>
        <taxon>Steccherinaceae</taxon>
        <taxon>Antrodiella</taxon>
    </lineage>
</organism>
<keyword evidence="2" id="KW-1185">Reference proteome</keyword>
<gene>
    <name evidence="1" type="ORF">EUX98_g8154</name>
</gene>
<dbReference type="EMBL" id="SGPM01000408">
    <property type="protein sequence ID" value="THH22541.1"/>
    <property type="molecule type" value="Genomic_DNA"/>
</dbReference>
<name>A0A4S4MD50_9APHY</name>
<evidence type="ECO:0000313" key="1">
    <source>
        <dbReference type="EMBL" id="THH22541.1"/>
    </source>
</evidence>